<feature type="domain" description="PI3K/PI4K catalytic" evidence="8">
    <location>
        <begin position="1"/>
        <end position="163"/>
    </location>
</feature>
<dbReference type="Pfam" id="PF02260">
    <property type="entry name" value="FATC"/>
    <property type="match status" value="1"/>
</dbReference>
<dbReference type="GO" id="GO:0005634">
    <property type="term" value="C:nucleus"/>
    <property type="evidence" value="ECO:0007669"/>
    <property type="project" value="TreeGrafter"/>
</dbReference>
<dbReference type="InterPro" id="IPR011009">
    <property type="entry name" value="Kinase-like_dom_sf"/>
</dbReference>
<evidence type="ECO:0000256" key="2">
    <source>
        <dbReference type="ARBA" id="ARBA00022679"/>
    </source>
</evidence>
<protein>
    <recommendedName>
        <fullName evidence="1">non-specific serine/threonine protein kinase</fullName>
        <ecNumber evidence="1">2.7.11.1</ecNumber>
    </recommendedName>
</protein>
<keyword evidence="5" id="KW-0067">ATP-binding</keyword>
<dbReference type="PROSITE" id="PS50290">
    <property type="entry name" value="PI3_4_KINASE_3"/>
    <property type="match status" value="1"/>
</dbReference>
<evidence type="ECO:0000313" key="11">
    <source>
        <dbReference type="Proteomes" id="UP000188320"/>
    </source>
</evidence>
<dbReference type="GO" id="GO:0004674">
    <property type="term" value="F:protein serine/threonine kinase activity"/>
    <property type="evidence" value="ECO:0007669"/>
    <property type="project" value="UniProtKB-EC"/>
</dbReference>
<evidence type="ECO:0000256" key="7">
    <source>
        <dbReference type="ARBA" id="ARBA00048679"/>
    </source>
</evidence>
<dbReference type="EMBL" id="LSSK01000040">
    <property type="protein sequence ID" value="OMH85840.1"/>
    <property type="molecule type" value="Genomic_DNA"/>
</dbReference>
<dbReference type="PROSITE" id="PS51190">
    <property type="entry name" value="FATC"/>
    <property type="match status" value="1"/>
</dbReference>
<dbReference type="AlphaFoldDB" id="A0A1R1PY06"/>
<dbReference type="Pfam" id="PF00454">
    <property type="entry name" value="PI3_PI4_kinase"/>
    <property type="match status" value="1"/>
</dbReference>
<sequence length="213" mass="24220">MKRFPNSAAFICSRTGFASSAAVMSIVGYIVGLGDRHCENILIDQTTGRVMHVDFNCLFEKGLKLEKPELVPFRLTHNMVDAMGVTGYEGVFRSHCEHTTQLLRKHKDPLMSVLDTFVHDPLLEWNFSNKVHSSVSTRKGKKDNKDKQQAIKDANIVVVNEFANYALDRIRLKLDGYLQYVKLSANGQVDELIKEAVDPYKLFKMYIGWASYL</sequence>
<accession>A0A1R1PY06</accession>
<dbReference type="GO" id="GO:0000077">
    <property type="term" value="P:DNA damage checkpoint signaling"/>
    <property type="evidence" value="ECO:0007669"/>
    <property type="project" value="TreeGrafter"/>
</dbReference>
<evidence type="ECO:0000259" key="9">
    <source>
        <dbReference type="PROSITE" id="PS51190"/>
    </source>
</evidence>
<dbReference type="SUPFAM" id="SSF56112">
    <property type="entry name" value="Protein kinase-like (PK-like)"/>
    <property type="match status" value="1"/>
</dbReference>
<dbReference type="OrthoDB" id="381190at2759"/>
<gene>
    <name evidence="10" type="ORF">AX774_g599</name>
</gene>
<dbReference type="GO" id="GO:0000723">
    <property type="term" value="P:telomere maintenance"/>
    <property type="evidence" value="ECO:0007669"/>
    <property type="project" value="TreeGrafter"/>
</dbReference>
<dbReference type="SMART" id="SM00146">
    <property type="entry name" value="PI3Kc"/>
    <property type="match status" value="1"/>
</dbReference>
<comment type="catalytic activity">
    <reaction evidence="6">
        <text>L-threonyl-[protein] + ATP = O-phospho-L-threonyl-[protein] + ADP + H(+)</text>
        <dbReference type="Rhea" id="RHEA:46608"/>
        <dbReference type="Rhea" id="RHEA-COMP:11060"/>
        <dbReference type="Rhea" id="RHEA-COMP:11605"/>
        <dbReference type="ChEBI" id="CHEBI:15378"/>
        <dbReference type="ChEBI" id="CHEBI:30013"/>
        <dbReference type="ChEBI" id="CHEBI:30616"/>
        <dbReference type="ChEBI" id="CHEBI:61977"/>
        <dbReference type="ChEBI" id="CHEBI:456216"/>
        <dbReference type="EC" id="2.7.11.1"/>
    </reaction>
</comment>
<dbReference type="InterPro" id="IPR018936">
    <property type="entry name" value="PI3/4_kinase_CS"/>
</dbReference>
<dbReference type="InterPro" id="IPR050517">
    <property type="entry name" value="DDR_Repair_Kinase"/>
</dbReference>
<dbReference type="PANTHER" id="PTHR11139:SF125">
    <property type="entry name" value="SERINE_THREONINE-PROTEIN KINASE MEC1"/>
    <property type="match status" value="1"/>
</dbReference>
<evidence type="ECO:0000259" key="8">
    <source>
        <dbReference type="PROSITE" id="PS50290"/>
    </source>
</evidence>
<evidence type="ECO:0000256" key="1">
    <source>
        <dbReference type="ARBA" id="ARBA00012513"/>
    </source>
</evidence>
<keyword evidence="3" id="KW-0547">Nucleotide-binding</keyword>
<dbReference type="SMART" id="SM01343">
    <property type="entry name" value="FATC"/>
    <property type="match status" value="1"/>
</dbReference>
<keyword evidence="4 10" id="KW-0418">Kinase</keyword>
<reference evidence="11" key="1">
    <citation type="submission" date="2017-01" db="EMBL/GenBank/DDBJ databases">
        <authorList>
            <person name="Wang Y."/>
            <person name="White M."/>
            <person name="Kvist S."/>
            <person name="Moncalvo J.-M."/>
        </authorList>
    </citation>
    <scope>NUCLEOTIDE SEQUENCE [LARGE SCALE GENOMIC DNA]</scope>
    <source>
        <strain evidence="11">COL-18-3</strain>
    </source>
</reference>
<comment type="catalytic activity">
    <reaction evidence="7">
        <text>L-seryl-[protein] + ATP = O-phospho-L-seryl-[protein] + ADP + H(+)</text>
        <dbReference type="Rhea" id="RHEA:17989"/>
        <dbReference type="Rhea" id="RHEA-COMP:9863"/>
        <dbReference type="Rhea" id="RHEA-COMP:11604"/>
        <dbReference type="ChEBI" id="CHEBI:15378"/>
        <dbReference type="ChEBI" id="CHEBI:29999"/>
        <dbReference type="ChEBI" id="CHEBI:30616"/>
        <dbReference type="ChEBI" id="CHEBI:83421"/>
        <dbReference type="ChEBI" id="CHEBI:456216"/>
        <dbReference type="EC" id="2.7.11.1"/>
    </reaction>
</comment>
<dbReference type="InterPro" id="IPR036940">
    <property type="entry name" value="PI3/4_kinase_cat_sf"/>
</dbReference>
<evidence type="ECO:0000313" key="10">
    <source>
        <dbReference type="EMBL" id="OMH85840.1"/>
    </source>
</evidence>
<evidence type="ECO:0000256" key="3">
    <source>
        <dbReference type="ARBA" id="ARBA00022741"/>
    </source>
</evidence>
<keyword evidence="11" id="KW-1185">Reference proteome</keyword>
<dbReference type="Gene3D" id="1.10.1070.11">
    <property type="entry name" value="Phosphatidylinositol 3-/4-kinase, catalytic domain"/>
    <property type="match status" value="1"/>
</dbReference>
<evidence type="ECO:0000256" key="5">
    <source>
        <dbReference type="ARBA" id="ARBA00022840"/>
    </source>
</evidence>
<name>A0A1R1PY06_ZANCU</name>
<dbReference type="GO" id="GO:0006281">
    <property type="term" value="P:DNA repair"/>
    <property type="evidence" value="ECO:0007669"/>
    <property type="project" value="TreeGrafter"/>
</dbReference>
<dbReference type="GO" id="GO:0005524">
    <property type="term" value="F:ATP binding"/>
    <property type="evidence" value="ECO:0007669"/>
    <property type="project" value="UniProtKB-KW"/>
</dbReference>
<evidence type="ECO:0000256" key="4">
    <source>
        <dbReference type="ARBA" id="ARBA00022777"/>
    </source>
</evidence>
<dbReference type="EC" id="2.7.11.1" evidence="1"/>
<proteinExistence type="predicted"/>
<keyword evidence="2" id="KW-0808">Transferase</keyword>
<organism evidence="10 11">
    <name type="scientific">Zancudomyces culisetae</name>
    <name type="common">Gut fungus</name>
    <name type="synonym">Smittium culisetae</name>
    <dbReference type="NCBI Taxonomy" id="1213189"/>
    <lineage>
        <taxon>Eukaryota</taxon>
        <taxon>Fungi</taxon>
        <taxon>Fungi incertae sedis</taxon>
        <taxon>Zoopagomycota</taxon>
        <taxon>Kickxellomycotina</taxon>
        <taxon>Harpellomycetes</taxon>
        <taxon>Harpellales</taxon>
        <taxon>Legeriomycetaceae</taxon>
        <taxon>Zancudomyces</taxon>
    </lineage>
</organism>
<dbReference type="InterPro" id="IPR003152">
    <property type="entry name" value="FATC_dom"/>
</dbReference>
<dbReference type="Proteomes" id="UP000188320">
    <property type="component" value="Unassembled WGS sequence"/>
</dbReference>
<dbReference type="InterPro" id="IPR000403">
    <property type="entry name" value="PI3/4_kinase_cat_dom"/>
</dbReference>
<dbReference type="PANTHER" id="PTHR11139">
    <property type="entry name" value="ATAXIA TELANGIECTASIA MUTATED ATM -RELATED"/>
    <property type="match status" value="1"/>
</dbReference>
<dbReference type="PROSITE" id="PS00916">
    <property type="entry name" value="PI3_4_KINASE_2"/>
    <property type="match status" value="1"/>
</dbReference>
<dbReference type="GO" id="GO:0005694">
    <property type="term" value="C:chromosome"/>
    <property type="evidence" value="ECO:0007669"/>
    <property type="project" value="TreeGrafter"/>
</dbReference>
<evidence type="ECO:0000256" key="6">
    <source>
        <dbReference type="ARBA" id="ARBA00047899"/>
    </source>
</evidence>
<comment type="caution">
    <text evidence="10">The sequence shown here is derived from an EMBL/GenBank/DDBJ whole genome shotgun (WGS) entry which is preliminary data.</text>
</comment>
<feature type="domain" description="FATC" evidence="9">
    <location>
        <begin position="181"/>
        <end position="213"/>
    </location>
</feature>